<sequence>MKLLSKEKEDAHYNAVVKGGCVGGALGLAGGYAGVALASRRWATIRHLTLPMKAFLVTSAGSFAAVIAADSSSRSFDYSVHQEKRLVTERQARLRNAEWARMTGTERMMDFVRHEKYKIIGATWLASLVGSFVLVGRNPYLTGAQKIVQARVYAQGLTLAVLCASAAFEIHDQRQGRGVLDALKAKKAREESGHEHHATEDLWMDMVDAEEERMKRKEEKAKAGH</sequence>
<proteinExistence type="predicted"/>
<evidence type="ECO:0000259" key="6">
    <source>
        <dbReference type="PROSITE" id="PS51503"/>
    </source>
</evidence>
<evidence type="ECO:0000256" key="3">
    <source>
        <dbReference type="ARBA" id="ARBA00022989"/>
    </source>
</evidence>
<dbReference type="InterPro" id="IPR007667">
    <property type="entry name" value="Hypoxia_induced_domain"/>
</dbReference>
<keyword evidence="4 5" id="KW-0472">Membrane</keyword>
<dbReference type="EMBL" id="CP120631">
    <property type="protein sequence ID" value="WEW61657.1"/>
    <property type="molecule type" value="Genomic_DNA"/>
</dbReference>
<feature type="transmembrane region" description="Helical" evidence="5">
    <location>
        <begin position="117"/>
        <end position="136"/>
    </location>
</feature>
<reference evidence="7" key="1">
    <citation type="submission" date="2023-03" db="EMBL/GenBank/DDBJ databases">
        <title>Emydomyces testavorans Genome Sequence.</title>
        <authorList>
            <person name="Hoyer L."/>
        </authorList>
    </citation>
    <scope>NUCLEOTIDE SEQUENCE</scope>
    <source>
        <strain evidence="7">16-2883</strain>
    </source>
</reference>
<evidence type="ECO:0000313" key="8">
    <source>
        <dbReference type="Proteomes" id="UP001219355"/>
    </source>
</evidence>
<keyword evidence="2 5" id="KW-0812">Transmembrane</keyword>
<evidence type="ECO:0000256" key="2">
    <source>
        <dbReference type="ARBA" id="ARBA00022692"/>
    </source>
</evidence>
<dbReference type="GO" id="GO:0033617">
    <property type="term" value="P:mitochondrial respiratory chain complex IV assembly"/>
    <property type="evidence" value="ECO:0007669"/>
    <property type="project" value="TreeGrafter"/>
</dbReference>
<protein>
    <submittedName>
        <fullName evidence="7">Replication factor C, subunit RFC4</fullName>
    </submittedName>
</protein>
<evidence type="ECO:0000256" key="4">
    <source>
        <dbReference type="ARBA" id="ARBA00023136"/>
    </source>
</evidence>
<evidence type="ECO:0000256" key="1">
    <source>
        <dbReference type="ARBA" id="ARBA00004173"/>
    </source>
</evidence>
<dbReference type="InterPro" id="IPR040153">
    <property type="entry name" value="Rcf2"/>
</dbReference>
<comment type="subcellular location">
    <subcellularLocation>
        <location evidence="1">Mitochondrion</location>
    </subcellularLocation>
</comment>
<feature type="transmembrane region" description="Helical" evidence="5">
    <location>
        <begin position="15"/>
        <end position="38"/>
    </location>
</feature>
<keyword evidence="3 5" id="KW-1133">Transmembrane helix</keyword>
<dbReference type="AlphaFoldDB" id="A0AAF0DPQ4"/>
<evidence type="ECO:0000313" key="7">
    <source>
        <dbReference type="EMBL" id="WEW61657.1"/>
    </source>
</evidence>
<feature type="transmembrane region" description="Helical" evidence="5">
    <location>
        <begin position="50"/>
        <end position="69"/>
    </location>
</feature>
<accession>A0AAF0DPQ4</accession>
<dbReference type="PANTHER" id="PTHR28018">
    <property type="entry name" value="RESPIRATORY SUPERCOMPLEX FACTOR 2, MITOCHONDRIAL"/>
    <property type="match status" value="1"/>
</dbReference>
<gene>
    <name evidence="7" type="primary">RCF2</name>
    <name evidence="7" type="ORF">PRK78_007149</name>
</gene>
<dbReference type="PROSITE" id="PS51503">
    <property type="entry name" value="HIG1"/>
    <property type="match status" value="1"/>
</dbReference>
<dbReference type="Pfam" id="PF04588">
    <property type="entry name" value="HIG_1_N"/>
    <property type="match status" value="1"/>
</dbReference>
<organism evidence="7 8">
    <name type="scientific">Emydomyces testavorans</name>
    <dbReference type="NCBI Taxonomy" id="2070801"/>
    <lineage>
        <taxon>Eukaryota</taxon>
        <taxon>Fungi</taxon>
        <taxon>Dikarya</taxon>
        <taxon>Ascomycota</taxon>
        <taxon>Pezizomycotina</taxon>
        <taxon>Eurotiomycetes</taxon>
        <taxon>Eurotiomycetidae</taxon>
        <taxon>Onygenales</taxon>
        <taxon>Nannizziopsiaceae</taxon>
        <taxon>Emydomyces</taxon>
    </lineage>
</organism>
<evidence type="ECO:0000256" key="5">
    <source>
        <dbReference type="SAM" id="Phobius"/>
    </source>
</evidence>
<keyword evidence="8" id="KW-1185">Reference proteome</keyword>
<dbReference type="GO" id="GO:0005739">
    <property type="term" value="C:mitochondrion"/>
    <property type="evidence" value="ECO:0007669"/>
    <property type="project" value="UniProtKB-SubCell"/>
</dbReference>
<feature type="domain" description="HIG1" evidence="6">
    <location>
        <begin position="89"/>
        <end position="180"/>
    </location>
</feature>
<dbReference type="PANTHER" id="PTHR28018:SF3">
    <property type="entry name" value="RESPIRATORY SUPERCOMPLEX FACTOR 2, MITOCHONDRIAL"/>
    <property type="match status" value="1"/>
</dbReference>
<dbReference type="Proteomes" id="UP001219355">
    <property type="component" value="Chromosome 5"/>
</dbReference>
<name>A0AAF0DPQ4_9EURO</name>